<keyword evidence="2" id="KW-1133">Transmembrane helix</keyword>
<evidence type="ECO:0000259" key="3">
    <source>
        <dbReference type="PROSITE" id="PS50112"/>
    </source>
</evidence>
<name>A0A285N1Q3_9AQUI</name>
<dbReference type="NCBIfam" id="TIGR00254">
    <property type="entry name" value="GGDEF"/>
    <property type="match status" value="1"/>
</dbReference>
<dbReference type="PANTHER" id="PTHR44757">
    <property type="entry name" value="DIGUANYLATE CYCLASE DGCP"/>
    <property type="match status" value="1"/>
</dbReference>
<feature type="transmembrane region" description="Helical" evidence="2">
    <location>
        <begin position="29"/>
        <end position="50"/>
    </location>
</feature>
<dbReference type="CDD" id="cd01949">
    <property type="entry name" value="GGDEF"/>
    <property type="match status" value="1"/>
</dbReference>
<dbReference type="GO" id="GO:0003824">
    <property type="term" value="F:catalytic activity"/>
    <property type="evidence" value="ECO:0007669"/>
    <property type="project" value="UniProtKB-ARBA"/>
</dbReference>
<evidence type="ECO:0000256" key="1">
    <source>
        <dbReference type="SAM" id="Coils"/>
    </source>
</evidence>
<sequence length="787" mass="90544">MLKVLYALILGVTIVLINIYYYGLQKTIIYSQVIPNIIAFIAILAGFYLSDKLKNLPSVYNNVNLGFVFIIISHANLIAFFITNQPLQVLSVTEFFVKLPGIALVLIGMKNWLKIKEEREHKLKEQEEKWKGIVEGIKDIIVIIQDNKVKYINPNVKDILGVKPEDIIGKNLSNLIHREDIEKLLSNKKTPQKIKLKSKNGQIKVFEVNPSYITYEGKPAVLGILRDITDKVQKEQELLKTKEALEEIREKLHAAQKAAKVGYWEIHLPDLNVKLSEEAMAIFEETEKADSIPFEQFLEYVNPKEKNEIKEKRLTAITSLVPYEAEYRIYTGKREKIIREKVQILKESSSNPIILGIVQDITDIYTIYQKVLENEERYRSLFEYSNDAIVIADIDGNIKDVNQKAVYKLGYSKLDLTILNLKDIFEERFKKVFKEWLKRLYVNGHLRFETEVITKDKSTFSAEVSASIVEIKGKKYIQLIIRDITDRKLAEKELKLASMVFENALEGIVITDENGIILRSNEAFTEITGFDKSEILGWKINQIPVFSLRGNHFLRVWHKAETSDRWQGEITGLKKNGDTFPAWLSIIKVKNRGETTNFIVMISDITRRKHKEKKLKNLAYYDNLTKLPNRPHFFNKLKSAVERATENKTKFALFFIDLDGFKQVNDTYGHEVGDKLLIEVAKKLRSSVRKDDFVARLAGDEFVILIENIDGKEVLKKIADKIIKNVGSIYIIDGNEIKIGASIGISIFPDDANDIETIMRHADSAMYHSKLTGKNRSTFYADIINKR</sequence>
<feature type="domain" description="PAS" evidence="3">
    <location>
        <begin position="140"/>
        <end position="184"/>
    </location>
</feature>
<dbReference type="InterPro" id="IPR052155">
    <property type="entry name" value="Biofilm_reg_signaling"/>
</dbReference>
<dbReference type="SMART" id="SM00267">
    <property type="entry name" value="GGDEF"/>
    <property type="match status" value="1"/>
</dbReference>
<feature type="transmembrane region" description="Helical" evidence="2">
    <location>
        <begin position="62"/>
        <end position="83"/>
    </location>
</feature>
<dbReference type="NCBIfam" id="TIGR00229">
    <property type="entry name" value="sensory_box"/>
    <property type="match status" value="3"/>
</dbReference>
<feature type="domain" description="PAC" evidence="4">
    <location>
        <begin position="446"/>
        <end position="496"/>
    </location>
</feature>
<dbReference type="CDD" id="cd00130">
    <property type="entry name" value="PAS"/>
    <property type="match status" value="3"/>
</dbReference>
<evidence type="ECO:0000259" key="5">
    <source>
        <dbReference type="PROSITE" id="PS50887"/>
    </source>
</evidence>
<dbReference type="InterPro" id="IPR043128">
    <property type="entry name" value="Rev_trsase/Diguanyl_cyclase"/>
</dbReference>
<dbReference type="EMBL" id="OBEI01000001">
    <property type="protein sequence ID" value="SNZ03405.1"/>
    <property type="molecule type" value="Genomic_DNA"/>
</dbReference>
<evidence type="ECO:0000313" key="6">
    <source>
        <dbReference type="EMBL" id="SNZ03405.1"/>
    </source>
</evidence>
<keyword evidence="2" id="KW-0812">Transmembrane</keyword>
<feature type="domain" description="PAS" evidence="3">
    <location>
        <begin position="493"/>
        <end position="537"/>
    </location>
</feature>
<evidence type="ECO:0000256" key="2">
    <source>
        <dbReference type="SAM" id="Phobius"/>
    </source>
</evidence>
<feature type="domain" description="PAS" evidence="3">
    <location>
        <begin position="374"/>
        <end position="444"/>
    </location>
</feature>
<dbReference type="InterPro" id="IPR000700">
    <property type="entry name" value="PAS-assoc_C"/>
</dbReference>
<dbReference type="Gene3D" id="3.30.70.270">
    <property type="match status" value="1"/>
</dbReference>
<dbReference type="Gene3D" id="3.30.450.20">
    <property type="entry name" value="PAS domain"/>
    <property type="match status" value="4"/>
</dbReference>
<keyword evidence="7" id="KW-1185">Reference proteome</keyword>
<evidence type="ECO:0000259" key="4">
    <source>
        <dbReference type="PROSITE" id="PS50113"/>
    </source>
</evidence>
<keyword evidence="2" id="KW-0472">Membrane</keyword>
<dbReference type="PANTHER" id="PTHR44757:SF2">
    <property type="entry name" value="BIOFILM ARCHITECTURE MAINTENANCE PROTEIN MBAA"/>
    <property type="match status" value="1"/>
</dbReference>
<protein>
    <submittedName>
        <fullName evidence="6">PAS domain S-box-containing protein/diguanylate cyclase (GGDEF) domain-containing protein</fullName>
    </submittedName>
</protein>
<dbReference type="InterPro" id="IPR035965">
    <property type="entry name" value="PAS-like_dom_sf"/>
</dbReference>
<accession>A0A285N1Q3</accession>
<dbReference type="PROSITE" id="PS50887">
    <property type="entry name" value="GGDEF"/>
    <property type="match status" value="1"/>
</dbReference>
<dbReference type="InterPro" id="IPR000160">
    <property type="entry name" value="GGDEF_dom"/>
</dbReference>
<keyword evidence="1" id="KW-0175">Coiled coil</keyword>
<dbReference type="SUPFAM" id="SSF55073">
    <property type="entry name" value="Nucleotide cyclase"/>
    <property type="match status" value="1"/>
</dbReference>
<gene>
    <name evidence="6" type="ORF">SAMN06265182_0372</name>
</gene>
<dbReference type="PROSITE" id="PS50112">
    <property type="entry name" value="PAS"/>
    <property type="match status" value="3"/>
</dbReference>
<feature type="coiled-coil region" evidence="1">
    <location>
        <begin position="225"/>
        <end position="258"/>
    </location>
</feature>
<reference evidence="7" key="1">
    <citation type="submission" date="2017-09" db="EMBL/GenBank/DDBJ databases">
        <authorList>
            <person name="Varghese N."/>
            <person name="Submissions S."/>
        </authorList>
    </citation>
    <scope>NUCLEOTIDE SEQUENCE [LARGE SCALE GENOMIC DNA]</scope>
    <source>
        <strain evidence="7">DSM 15103</strain>
    </source>
</reference>
<organism evidence="6 7">
    <name type="scientific">Persephonella hydrogeniphila</name>
    <dbReference type="NCBI Taxonomy" id="198703"/>
    <lineage>
        <taxon>Bacteria</taxon>
        <taxon>Pseudomonadati</taxon>
        <taxon>Aquificota</taxon>
        <taxon>Aquificia</taxon>
        <taxon>Aquificales</taxon>
        <taxon>Hydrogenothermaceae</taxon>
        <taxon>Persephonella</taxon>
    </lineage>
</organism>
<feature type="domain" description="GGDEF" evidence="5">
    <location>
        <begin position="649"/>
        <end position="782"/>
    </location>
</feature>
<feature type="transmembrane region" description="Helical" evidence="2">
    <location>
        <begin position="5"/>
        <end position="23"/>
    </location>
</feature>
<dbReference type="InterPro" id="IPR001610">
    <property type="entry name" value="PAC"/>
</dbReference>
<dbReference type="RefSeq" id="WP_180753927.1">
    <property type="nucleotide sequence ID" value="NZ_OBEI01000001.1"/>
</dbReference>
<dbReference type="SUPFAM" id="SSF55785">
    <property type="entry name" value="PYP-like sensor domain (PAS domain)"/>
    <property type="match status" value="3"/>
</dbReference>
<dbReference type="Proteomes" id="UP000219036">
    <property type="component" value="Unassembled WGS sequence"/>
</dbReference>
<dbReference type="FunFam" id="3.30.70.270:FF:000001">
    <property type="entry name" value="Diguanylate cyclase domain protein"/>
    <property type="match status" value="1"/>
</dbReference>
<dbReference type="AlphaFoldDB" id="A0A285N1Q3"/>
<dbReference type="InterPro" id="IPR000014">
    <property type="entry name" value="PAS"/>
</dbReference>
<dbReference type="SMART" id="SM00086">
    <property type="entry name" value="PAC"/>
    <property type="match status" value="4"/>
</dbReference>
<proteinExistence type="predicted"/>
<dbReference type="SMART" id="SM00091">
    <property type="entry name" value="PAS"/>
    <property type="match status" value="3"/>
</dbReference>
<dbReference type="InterPro" id="IPR029787">
    <property type="entry name" value="Nucleotide_cyclase"/>
</dbReference>
<feature type="domain" description="PAC" evidence="4">
    <location>
        <begin position="566"/>
        <end position="617"/>
    </location>
</feature>
<dbReference type="Pfam" id="PF00990">
    <property type="entry name" value="GGDEF"/>
    <property type="match status" value="1"/>
</dbReference>
<evidence type="ECO:0000313" key="7">
    <source>
        <dbReference type="Proteomes" id="UP000219036"/>
    </source>
</evidence>
<dbReference type="PROSITE" id="PS50113">
    <property type="entry name" value="PAC"/>
    <property type="match status" value="2"/>
</dbReference>
<dbReference type="Pfam" id="PF13426">
    <property type="entry name" value="PAS_9"/>
    <property type="match status" value="3"/>
</dbReference>